<dbReference type="InterPro" id="IPR023214">
    <property type="entry name" value="HAD_sf"/>
</dbReference>
<dbReference type="SFLD" id="SFLDG01129">
    <property type="entry name" value="C1.5:_HAD__Beta-PGM__Phosphata"/>
    <property type="match status" value="1"/>
</dbReference>
<dbReference type="InterPro" id="IPR036412">
    <property type="entry name" value="HAD-like_sf"/>
</dbReference>
<protein>
    <recommendedName>
        <fullName evidence="3">Haloacid dehalogenase</fullName>
    </recommendedName>
</protein>
<gene>
    <name evidence="1" type="ORF">A1359_16445</name>
</gene>
<dbReference type="Gene3D" id="1.10.150.240">
    <property type="entry name" value="Putative phosphatase, domain 2"/>
    <property type="match status" value="1"/>
</dbReference>
<dbReference type="RefSeq" id="WP_083960730.1">
    <property type="nucleotide sequence ID" value="NZ_LUUI01000152.1"/>
</dbReference>
<dbReference type="AlphaFoldDB" id="A0A177MYW2"/>
<dbReference type="PANTHER" id="PTHR43481:SF4">
    <property type="entry name" value="GLYCEROL-1-PHOSPHATE PHOSPHOHYDROLASE 1-RELATED"/>
    <property type="match status" value="1"/>
</dbReference>
<evidence type="ECO:0000313" key="1">
    <source>
        <dbReference type="EMBL" id="OAI10594.1"/>
    </source>
</evidence>
<dbReference type="Gene3D" id="3.40.50.1000">
    <property type="entry name" value="HAD superfamily/HAD-like"/>
    <property type="match status" value="1"/>
</dbReference>
<dbReference type="SFLD" id="SFLDS00003">
    <property type="entry name" value="Haloacid_Dehalogenase"/>
    <property type="match status" value="1"/>
</dbReference>
<keyword evidence="2" id="KW-1185">Reference proteome</keyword>
<dbReference type="InterPro" id="IPR006439">
    <property type="entry name" value="HAD-SF_hydro_IA"/>
</dbReference>
<sequence length="222" mass="24499">MDFKAIIFDMDGLVLDSETGYFAAWQQAASQMGFSLNDQFCDSLSGAPGTLIRQRLIAHFGVDFDIRRFYALSNQAWQQQVQQYGIPVKTGFFLLMQRICDLKLPFCLATNSRRQDVEQCLNYAGLTGVFSCIITRDDVETPKPAPDVFLKAADELGFASKDCLVLEDSPVGVAAAVAANCPCIFVPSCLPADEHAARQANRVLVNLIQVADFISVEFEHSL</sequence>
<dbReference type="GO" id="GO:0050308">
    <property type="term" value="F:sugar-phosphatase activity"/>
    <property type="evidence" value="ECO:0007669"/>
    <property type="project" value="TreeGrafter"/>
</dbReference>
<dbReference type="SUPFAM" id="SSF56784">
    <property type="entry name" value="HAD-like"/>
    <property type="match status" value="1"/>
</dbReference>
<proteinExistence type="predicted"/>
<dbReference type="STRING" id="980561.A1359_16445"/>
<dbReference type="NCBIfam" id="TIGR01509">
    <property type="entry name" value="HAD-SF-IA-v3"/>
    <property type="match status" value="1"/>
</dbReference>
<organism evidence="1 2">
    <name type="scientific">Methylomonas lenta</name>
    <dbReference type="NCBI Taxonomy" id="980561"/>
    <lineage>
        <taxon>Bacteria</taxon>
        <taxon>Pseudomonadati</taxon>
        <taxon>Pseudomonadota</taxon>
        <taxon>Gammaproteobacteria</taxon>
        <taxon>Methylococcales</taxon>
        <taxon>Methylococcaceae</taxon>
        <taxon>Methylomonas</taxon>
    </lineage>
</organism>
<dbReference type="EMBL" id="LUUI01000152">
    <property type="protein sequence ID" value="OAI10594.1"/>
    <property type="molecule type" value="Genomic_DNA"/>
</dbReference>
<dbReference type="InterPro" id="IPR041492">
    <property type="entry name" value="HAD_2"/>
</dbReference>
<evidence type="ECO:0000313" key="2">
    <source>
        <dbReference type="Proteomes" id="UP000078476"/>
    </source>
</evidence>
<dbReference type="InterPro" id="IPR051806">
    <property type="entry name" value="HAD-like_SPP"/>
</dbReference>
<dbReference type="PANTHER" id="PTHR43481">
    <property type="entry name" value="FRUCTOSE-1-PHOSPHATE PHOSPHATASE"/>
    <property type="match status" value="1"/>
</dbReference>
<comment type="caution">
    <text evidence="1">The sequence shown here is derived from an EMBL/GenBank/DDBJ whole genome shotgun (WGS) entry which is preliminary data.</text>
</comment>
<accession>A0A177MYW2</accession>
<dbReference type="OrthoDB" id="9800058at2"/>
<dbReference type="Pfam" id="PF13419">
    <property type="entry name" value="HAD_2"/>
    <property type="match status" value="1"/>
</dbReference>
<dbReference type="InterPro" id="IPR023198">
    <property type="entry name" value="PGP-like_dom2"/>
</dbReference>
<reference evidence="1 2" key="1">
    <citation type="submission" date="2016-03" db="EMBL/GenBank/DDBJ databases">
        <authorList>
            <person name="Ploux O."/>
        </authorList>
    </citation>
    <scope>NUCLEOTIDE SEQUENCE [LARGE SCALE GENOMIC DNA]</scope>
    <source>
        <strain evidence="1 2">R-45370</strain>
    </source>
</reference>
<dbReference type="Proteomes" id="UP000078476">
    <property type="component" value="Unassembled WGS sequence"/>
</dbReference>
<evidence type="ECO:0008006" key="3">
    <source>
        <dbReference type="Google" id="ProtNLM"/>
    </source>
</evidence>
<name>A0A177MYW2_9GAMM</name>